<dbReference type="RefSeq" id="WP_053782265.1">
    <property type="nucleotide sequence ID" value="NZ_LITU01000068.1"/>
</dbReference>
<dbReference type="CDD" id="cd17536">
    <property type="entry name" value="REC_YesN-like"/>
    <property type="match status" value="1"/>
</dbReference>
<dbReference type="PANTHER" id="PTHR42713:SF3">
    <property type="entry name" value="TRANSCRIPTIONAL REGULATORY PROTEIN HPTR"/>
    <property type="match status" value="1"/>
</dbReference>
<feature type="modified residue" description="4-aspartylphosphate" evidence="8">
    <location>
        <position position="55"/>
    </location>
</feature>
<sequence length="577" mass="66369">MFQVLLVDDEPLVRHNLWTLLDWADYGFELCGQAHNGLIALTMIEQSPPHIVIIDVDMPEMNGVELNREIKKRFPWIKTIMLSSYDDYDYVRDCLNNGSIDYLLKHRLDDSTLLNILNKAVLELQQEDRLREKHVAERAEAEKLNPEVIRHYLLYLLKRRMKETYGSEDFSQKDNLYAHASRYVATALQIVPFLLLTESFSDVQTNGLVQQVVEMMQQGLGDIHERTAVYVEEGRYVIVFSFRERSEQIMQREIDGQLRKIQHVLELFLNLQCVTAVGHVCTSLSQLASSYCSAESALDGSSSKTFSSYTVPEESPCLDKHSSDKRSDEFHQRQRVSLTIEEHKQLLMSIERFDKQGVHQLISSIIASIEHLPIHSHTVQMIVSELMQTGDKAWKSCLPSTDPAVANLPSRSELGRMRNMRELEQGLQSFFSSLFHLLNQHRVVGSYSRHVTQAIHFILEKYPGYVTLELAANVIGLNASYLSRIFKEETQRTFSEYLNRVRIDEGCKLLESGRYSIKEISIQVGFTTHNYFFKVFKEITGLTPQAYLSNPGKRKNNIKLPDLHSGNDADMNKTQNL</sequence>
<accession>A0A0M9BLQ9</accession>
<dbReference type="Pfam" id="PF00072">
    <property type="entry name" value="Response_reg"/>
    <property type="match status" value="1"/>
</dbReference>
<dbReference type="SUPFAM" id="SSF52172">
    <property type="entry name" value="CheY-like"/>
    <property type="match status" value="1"/>
</dbReference>
<dbReference type="InterPro" id="IPR018060">
    <property type="entry name" value="HTH_AraC"/>
</dbReference>
<dbReference type="OrthoDB" id="9794370at2"/>
<dbReference type="InterPro" id="IPR011006">
    <property type="entry name" value="CheY-like_superfamily"/>
</dbReference>
<keyword evidence="13" id="KW-1185">Reference proteome</keyword>
<dbReference type="Gene3D" id="1.10.10.60">
    <property type="entry name" value="Homeodomain-like"/>
    <property type="match status" value="2"/>
</dbReference>
<feature type="compositionally biased region" description="Basic and acidic residues" evidence="9">
    <location>
        <begin position="561"/>
        <end position="571"/>
    </location>
</feature>
<evidence type="ECO:0000256" key="8">
    <source>
        <dbReference type="PROSITE-ProRule" id="PRU00169"/>
    </source>
</evidence>
<evidence type="ECO:0000256" key="9">
    <source>
        <dbReference type="SAM" id="MobiDB-lite"/>
    </source>
</evidence>
<evidence type="ECO:0000256" key="1">
    <source>
        <dbReference type="ARBA" id="ARBA00004496"/>
    </source>
</evidence>
<evidence type="ECO:0000313" key="12">
    <source>
        <dbReference type="EMBL" id="KOY14838.1"/>
    </source>
</evidence>
<dbReference type="PROSITE" id="PS01124">
    <property type="entry name" value="HTH_ARAC_FAMILY_2"/>
    <property type="match status" value="1"/>
</dbReference>
<dbReference type="GO" id="GO:0005737">
    <property type="term" value="C:cytoplasm"/>
    <property type="evidence" value="ECO:0007669"/>
    <property type="project" value="UniProtKB-SubCell"/>
</dbReference>
<proteinExistence type="predicted"/>
<evidence type="ECO:0000259" key="11">
    <source>
        <dbReference type="PROSITE" id="PS50110"/>
    </source>
</evidence>
<feature type="region of interest" description="Disordered" evidence="9">
    <location>
        <begin position="558"/>
        <end position="577"/>
    </location>
</feature>
<reference evidence="12 13" key="1">
    <citation type="submission" date="2015-08" db="EMBL/GenBank/DDBJ databases">
        <title>Draft genome sequence of cellulolytic and xylanolytic Paenibacillus sp. A59, isolated from a decaying forest soil from Patagonia, Argentina.</title>
        <authorList>
            <person name="Ghio S."/>
            <person name="Caceres A.M."/>
            <person name="Talia P."/>
            <person name="Grasso D."/>
            <person name="Campos E."/>
        </authorList>
    </citation>
    <scope>NUCLEOTIDE SEQUENCE [LARGE SCALE GENOMIC DNA]</scope>
    <source>
        <strain evidence="12 13">A59</strain>
    </source>
</reference>
<evidence type="ECO:0000256" key="3">
    <source>
        <dbReference type="ARBA" id="ARBA00022553"/>
    </source>
</evidence>
<evidence type="ECO:0000259" key="10">
    <source>
        <dbReference type="PROSITE" id="PS01124"/>
    </source>
</evidence>
<dbReference type="InterPro" id="IPR018062">
    <property type="entry name" value="HTH_AraC-typ_CS"/>
</dbReference>
<gene>
    <name evidence="12" type="ORF">AMS66_18845</name>
</gene>
<dbReference type="PROSITE" id="PS00041">
    <property type="entry name" value="HTH_ARAC_FAMILY_1"/>
    <property type="match status" value="1"/>
</dbReference>
<dbReference type="InterPro" id="IPR001789">
    <property type="entry name" value="Sig_transdc_resp-reg_receiver"/>
</dbReference>
<dbReference type="PANTHER" id="PTHR42713">
    <property type="entry name" value="HISTIDINE KINASE-RELATED"/>
    <property type="match status" value="1"/>
</dbReference>
<evidence type="ECO:0000313" key="13">
    <source>
        <dbReference type="Proteomes" id="UP000037688"/>
    </source>
</evidence>
<keyword evidence="4" id="KW-0902">Two-component regulatory system</keyword>
<feature type="domain" description="Response regulatory" evidence="11">
    <location>
        <begin position="3"/>
        <end position="120"/>
    </location>
</feature>
<evidence type="ECO:0000256" key="6">
    <source>
        <dbReference type="ARBA" id="ARBA00023125"/>
    </source>
</evidence>
<organism evidence="12 13">
    <name type="scientific">Paenibacillus xylanivorans</name>
    <dbReference type="NCBI Taxonomy" id="1705561"/>
    <lineage>
        <taxon>Bacteria</taxon>
        <taxon>Bacillati</taxon>
        <taxon>Bacillota</taxon>
        <taxon>Bacilli</taxon>
        <taxon>Bacillales</taxon>
        <taxon>Paenibacillaceae</taxon>
        <taxon>Paenibacillus</taxon>
    </lineage>
</organism>
<dbReference type="Gene3D" id="3.40.50.2300">
    <property type="match status" value="1"/>
</dbReference>
<keyword evidence="7" id="KW-0804">Transcription</keyword>
<keyword evidence="3 8" id="KW-0597">Phosphoprotein</keyword>
<feature type="compositionally biased region" description="Basic and acidic residues" evidence="9">
    <location>
        <begin position="317"/>
        <end position="332"/>
    </location>
</feature>
<protein>
    <submittedName>
        <fullName evidence="12">AraC family transcriptional regulator</fullName>
    </submittedName>
</protein>
<evidence type="ECO:0000256" key="4">
    <source>
        <dbReference type="ARBA" id="ARBA00023012"/>
    </source>
</evidence>
<dbReference type="Pfam" id="PF17853">
    <property type="entry name" value="GGDEF_2"/>
    <property type="match status" value="1"/>
</dbReference>
<dbReference type="Pfam" id="PF12833">
    <property type="entry name" value="HTH_18"/>
    <property type="match status" value="1"/>
</dbReference>
<dbReference type="InterPro" id="IPR051552">
    <property type="entry name" value="HptR"/>
</dbReference>
<feature type="domain" description="HTH araC/xylS-type" evidence="10">
    <location>
        <begin position="452"/>
        <end position="550"/>
    </location>
</feature>
<dbReference type="GO" id="GO:0003700">
    <property type="term" value="F:DNA-binding transcription factor activity"/>
    <property type="evidence" value="ECO:0007669"/>
    <property type="project" value="InterPro"/>
</dbReference>
<dbReference type="InterPro" id="IPR041522">
    <property type="entry name" value="CdaR_GGDEF"/>
</dbReference>
<dbReference type="EMBL" id="LITU01000068">
    <property type="protein sequence ID" value="KOY14838.1"/>
    <property type="molecule type" value="Genomic_DNA"/>
</dbReference>
<keyword evidence="5" id="KW-0805">Transcription regulation</keyword>
<dbReference type="Proteomes" id="UP000037688">
    <property type="component" value="Unassembled WGS sequence"/>
</dbReference>
<evidence type="ECO:0000256" key="5">
    <source>
        <dbReference type="ARBA" id="ARBA00023015"/>
    </source>
</evidence>
<comment type="subcellular location">
    <subcellularLocation>
        <location evidence="1">Cytoplasm</location>
    </subcellularLocation>
</comment>
<dbReference type="PROSITE" id="PS50110">
    <property type="entry name" value="RESPONSE_REGULATORY"/>
    <property type="match status" value="1"/>
</dbReference>
<evidence type="ECO:0000256" key="7">
    <source>
        <dbReference type="ARBA" id="ARBA00023163"/>
    </source>
</evidence>
<evidence type="ECO:0000256" key="2">
    <source>
        <dbReference type="ARBA" id="ARBA00022490"/>
    </source>
</evidence>
<dbReference type="SUPFAM" id="SSF46689">
    <property type="entry name" value="Homeodomain-like"/>
    <property type="match status" value="2"/>
</dbReference>
<comment type="caution">
    <text evidence="12">The sequence shown here is derived from an EMBL/GenBank/DDBJ whole genome shotgun (WGS) entry which is preliminary data.</text>
</comment>
<dbReference type="AlphaFoldDB" id="A0A0M9BLQ9"/>
<keyword evidence="2" id="KW-0963">Cytoplasm</keyword>
<dbReference type="GO" id="GO:0043565">
    <property type="term" value="F:sequence-specific DNA binding"/>
    <property type="evidence" value="ECO:0007669"/>
    <property type="project" value="InterPro"/>
</dbReference>
<dbReference type="SMART" id="SM00342">
    <property type="entry name" value="HTH_ARAC"/>
    <property type="match status" value="1"/>
</dbReference>
<keyword evidence="6" id="KW-0238">DNA-binding</keyword>
<dbReference type="GO" id="GO:0000160">
    <property type="term" value="P:phosphorelay signal transduction system"/>
    <property type="evidence" value="ECO:0007669"/>
    <property type="project" value="UniProtKB-KW"/>
</dbReference>
<name>A0A0M9BLQ9_9BACL</name>
<dbReference type="SMART" id="SM00448">
    <property type="entry name" value="REC"/>
    <property type="match status" value="1"/>
</dbReference>
<dbReference type="PATRIC" id="fig|1705561.3.peg.3900"/>
<feature type="region of interest" description="Disordered" evidence="9">
    <location>
        <begin position="313"/>
        <end position="332"/>
    </location>
</feature>
<dbReference type="InterPro" id="IPR009057">
    <property type="entry name" value="Homeodomain-like_sf"/>
</dbReference>